<dbReference type="SUPFAM" id="SSF101447">
    <property type="entry name" value="Formin homology 2 domain (FH2 domain)"/>
    <property type="match status" value="1"/>
</dbReference>
<evidence type="ECO:0000313" key="3">
    <source>
        <dbReference type="EMBL" id="OQP46178.1"/>
    </source>
</evidence>
<protein>
    <recommendedName>
        <fullName evidence="5">CBM11 domain-containing protein</fullName>
    </recommendedName>
</protein>
<dbReference type="Proteomes" id="UP000192277">
    <property type="component" value="Unassembled WGS sequence"/>
</dbReference>
<dbReference type="PROSITE" id="PS51257">
    <property type="entry name" value="PROKAR_LIPOPROTEIN"/>
    <property type="match status" value="1"/>
</dbReference>
<evidence type="ECO:0000256" key="1">
    <source>
        <dbReference type="SAM" id="MobiDB-lite"/>
    </source>
</evidence>
<accession>A0ABX3NV44</accession>
<dbReference type="EMBL" id="LWBO01000016">
    <property type="protein sequence ID" value="OQP46178.1"/>
    <property type="molecule type" value="Genomic_DNA"/>
</dbReference>
<sequence>MKLYLTNIVCSILLAAILLTACKKENYPSRDTSGLKPPPPPPPPPPPDPKIVSFNPADALDNWETAGNKGAIEKPGAKEGLGWLKASIVSGEDYMHFIYRRPAALNAGLTKANGALKLWLYIGDISQIKADGQFELTSSGESDKNEYNWDLAPMLPNLKNGWNELTLSFSDAGESSGDGGPKLSAFNFFRLYLWTTGKTHADVALGLDDLRLVEK</sequence>
<feature type="chain" id="PRO_5045146911" description="CBM11 domain-containing protein" evidence="2">
    <location>
        <begin position="21"/>
        <end position="215"/>
    </location>
</feature>
<feature type="signal peptide" evidence="2">
    <location>
        <begin position="1"/>
        <end position="20"/>
    </location>
</feature>
<proteinExistence type="predicted"/>
<name>A0ABX3NV44_9BACT</name>
<reference evidence="3 4" key="1">
    <citation type="submission" date="2016-04" db="EMBL/GenBank/DDBJ databases">
        <authorList>
            <person name="Chen L."/>
            <person name="Zhuang W."/>
            <person name="Wang G."/>
        </authorList>
    </citation>
    <scope>NUCLEOTIDE SEQUENCE [LARGE SCALE GENOMIC DNA]</scope>
    <source>
        <strain evidence="4">GR20</strain>
    </source>
</reference>
<evidence type="ECO:0000313" key="4">
    <source>
        <dbReference type="Proteomes" id="UP000192277"/>
    </source>
</evidence>
<feature type="compositionally biased region" description="Pro residues" evidence="1">
    <location>
        <begin position="36"/>
        <end position="49"/>
    </location>
</feature>
<feature type="region of interest" description="Disordered" evidence="1">
    <location>
        <begin position="28"/>
        <end position="50"/>
    </location>
</feature>
<evidence type="ECO:0000256" key="2">
    <source>
        <dbReference type="SAM" id="SignalP"/>
    </source>
</evidence>
<keyword evidence="4" id="KW-1185">Reference proteome</keyword>
<organism evidence="3 4">
    <name type="scientific">Niastella koreensis</name>
    <dbReference type="NCBI Taxonomy" id="354356"/>
    <lineage>
        <taxon>Bacteria</taxon>
        <taxon>Pseudomonadati</taxon>
        <taxon>Bacteroidota</taxon>
        <taxon>Chitinophagia</taxon>
        <taxon>Chitinophagales</taxon>
        <taxon>Chitinophagaceae</taxon>
        <taxon>Niastella</taxon>
    </lineage>
</organism>
<comment type="caution">
    <text evidence="3">The sequence shown here is derived from an EMBL/GenBank/DDBJ whole genome shotgun (WGS) entry which is preliminary data.</text>
</comment>
<evidence type="ECO:0008006" key="5">
    <source>
        <dbReference type="Google" id="ProtNLM"/>
    </source>
</evidence>
<keyword evidence="2" id="KW-0732">Signal</keyword>
<gene>
    <name evidence="3" type="ORF">A4D02_31990</name>
</gene>
<dbReference type="RefSeq" id="WP_014219137.1">
    <property type="nucleotide sequence ID" value="NZ_LWBO01000016.1"/>
</dbReference>